<dbReference type="Proteomes" id="UP001501676">
    <property type="component" value="Unassembled WGS sequence"/>
</dbReference>
<dbReference type="InterPro" id="IPR020449">
    <property type="entry name" value="Tscrpt_reg_AraC-type_HTH"/>
</dbReference>
<dbReference type="PRINTS" id="PR00032">
    <property type="entry name" value="HTHARAC"/>
</dbReference>
<dbReference type="SUPFAM" id="SSF46689">
    <property type="entry name" value="Homeodomain-like"/>
    <property type="match status" value="2"/>
</dbReference>
<dbReference type="PROSITE" id="PS01124">
    <property type="entry name" value="HTH_ARAC_FAMILY_2"/>
    <property type="match status" value="1"/>
</dbReference>
<evidence type="ECO:0000313" key="5">
    <source>
        <dbReference type="EMBL" id="GAA3398401.1"/>
    </source>
</evidence>
<dbReference type="InterPro" id="IPR009057">
    <property type="entry name" value="Homeodomain-like_sf"/>
</dbReference>
<dbReference type="Pfam" id="PF12833">
    <property type="entry name" value="HTH_18"/>
    <property type="match status" value="1"/>
</dbReference>
<proteinExistence type="predicted"/>
<protein>
    <submittedName>
        <fullName evidence="5">Helix-turn-helix transcriptional regulator</fullName>
    </submittedName>
</protein>
<evidence type="ECO:0000313" key="6">
    <source>
        <dbReference type="Proteomes" id="UP001501676"/>
    </source>
</evidence>
<dbReference type="SMART" id="SM00342">
    <property type="entry name" value="HTH_ARAC"/>
    <property type="match status" value="1"/>
</dbReference>
<keyword evidence="3" id="KW-0804">Transcription</keyword>
<keyword evidence="6" id="KW-1185">Reference proteome</keyword>
<feature type="domain" description="HTH araC/xylS-type" evidence="4">
    <location>
        <begin position="168"/>
        <end position="264"/>
    </location>
</feature>
<dbReference type="EMBL" id="BAAAYN010000082">
    <property type="protein sequence ID" value="GAA3398401.1"/>
    <property type="molecule type" value="Genomic_DNA"/>
</dbReference>
<reference evidence="6" key="1">
    <citation type="journal article" date="2019" name="Int. J. Syst. Evol. Microbiol.">
        <title>The Global Catalogue of Microorganisms (GCM) 10K type strain sequencing project: providing services to taxonomists for standard genome sequencing and annotation.</title>
        <authorList>
            <consortium name="The Broad Institute Genomics Platform"/>
            <consortium name="The Broad Institute Genome Sequencing Center for Infectious Disease"/>
            <person name="Wu L."/>
            <person name="Ma J."/>
        </authorList>
    </citation>
    <scope>NUCLEOTIDE SEQUENCE [LARGE SCALE GENOMIC DNA]</scope>
    <source>
        <strain evidence="6">JCM 9458</strain>
    </source>
</reference>
<keyword evidence="1" id="KW-0805">Transcription regulation</keyword>
<name>A0ABP6TDI3_9ACTN</name>
<dbReference type="PANTHER" id="PTHR11019:SF199">
    <property type="entry name" value="HTH-TYPE TRANSCRIPTIONAL REGULATOR NIMR"/>
    <property type="match status" value="1"/>
</dbReference>
<accession>A0ABP6TDI3</accession>
<comment type="caution">
    <text evidence="5">The sequence shown here is derived from an EMBL/GenBank/DDBJ whole genome shotgun (WGS) entry which is preliminary data.</text>
</comment>
<organism evidence="5 6">
    <name type="scientific">Cryptosporangium minutisporangium</name>
    <dbReference type="NCBI Taxonomy" id="113569"/>
    <lineage>
        <taxon>Bacteria</taxon>
        <taxon>Bacillati</taxon>
        <taxon>Actinomycetota</taxon>
        <taxon>Actinomycetes</taxon>
        <taxon>Cryptosporangiales</taxon>
        <taxon>Cryptosporangiaceae</taxon>
        <taxon>Cryptosporangium</taxon>
    </lineage>
</organism>
<keyword evidence="2" id="KW-0238">DNA-binding</keyword>
<evidence type="ECO:0000256" key="3">
    <source>
        <dbReference type="ARBA" id="ARBA00023163"/>
    </source>
</evidence>
<sequence length="265" mass="28899">MSRTGQSFLVGSDPVVCDEYGYGLGRPNGILVLRYRSSSVLGFGEGREDLLHQFYWSPSGMLAARHGTTPLFVGPDEAFWVRRAITHEVRAGADQSVYRVCLREIPPGLLGFRVGIAAFAPHAAALLENIARPGYPEPEALAARAEIMAGLTPVSADVEGGPEGRYALAVARALTRDPADPTTLAEWAGRLHISPKTLQRDFQREYGTSYSQWRTDLRLRASTVLLRTHPVAEVARRVGYASTSAFVAAFGRAYGHTPGRHTEHV</sequence>
<dbReference type="PROSITE" id="PS00041">
    <property type="entry name" value="HTH_ARAC_FAMILY_1"/>
    <property type="match status" value="1"/>
</dbReference>
<evidence type="ECO:0000259" key="4">
    <source>
        <dbReference type="PROSITE" id="PS01124"/>
    </source>
</evidence>
<dbReference type="InterPro" id="IPR018062">
    <property type="entry name" value="HTH_AraC-typ_CS"/>
</dbReference>
<dbReference type="Gene3D" id="1.10.10.60">
    <property type="entry name" value="Homeodomain-like"/>
    <property type="match status" value="1"/>
</dbReference>
<dbReference type="InterPro" id="IPR018060">
    <property type="entry name" value="HTH_AraC"/>
</dbReference>
<gene>
    <name evidence="5" type="ORF">GCM10020369_81850</name>
</gene>
<evidence type="ECO:0000256" key="2">
    <source>
        <dbReference type="ARBA" id="ARBA00023125"/>
    </source>
</evidence>
<evidence type="ECO:0000256" key="1">
    <source>
        <dbReference type="ARBA" id="ARBA00023015"/>
    </source>
</evidence>
<dbReference type="PANTHER" id="PTHR11019">
    <property type="entry name" value="HTH-TYPE TRANSCRIPTIONAL REGULATOR NIMR"/>
    <property type="match status" value="1"/>
</dbReference>
<dbReference type="RefSeq" id="WP_345733735.1">
    <property type="nucleotide sequence ID" value="NZ_BAAAYN010000082.1"/>
</dbReference>